<dbReference type="GO" id="GO:0016020">
    <property type="term" value="C:membrane"/>
    <property type="evidence" value="ECO:0007669"/>
    <property type="project" value="UniProtKB-SubCell"/>
</dbReference>
<dbReference type="PANTHER" id="PTHR32523:SF8">
    <property type="entry name" value="DOLICHOL KINASE"/>
    <property type="match status" value="1"/>
</dbReference>
<dbReference type="AlphaFoldDB" id="A0A9W6BTF1"/>
<keyword evidence="6" id="KW-0812">Transmembrane</keyword>
<feature type="region of interest" description="Disordered" evidence="14">
    <location>
        <begin position="629"/>
        <end position="713"/>
    </location>
</feature>
<evidence type="ECO:0000313" key="16">
    <source>
        <dbReference type="Proteomes" id="UP001165080"/>
    </source>
</evidence>
<keyword evidence="4" id="KW-0934">Plastid</keyword>
<evidence type="ECO:0000256" key="8">
    <source>
        <dbReference type="ARBA" id="ARBA00022946"/>
    </source>
</evidence>
<comment type="similarity">
    <text evidence="2">Belongs to the polyprenol kinase family.</text>
</comment>
<gene>
    <name evidence="15" type="primary">PLEST010152</name>
    <name evidence="15" type="ORF">PLESTB_001196500</name>
</gene>
<keyword evidence="7" id="KW-0418">Kinase</keyword>
<dbReference type="InterPro" id="IPR039606">
    <property type="entry name" value="Phytol/farnesol_kinase"/>
</dbReference>
<dbReference type="Proteomes" id="UP001165080">
    <property type="component" value="Unassembled WGS sequence"/>
</dbReference>
<dbReference type="GO" id="GO:0010276">
    <property type="term" value="F:phytol kinase activity"/>
    <property type="evidence" value="ECO:0007669"/>
    <property type="project" value="UniProtKB-EC"/>
</dbReference>
<feature type="compositionally biased region" description="Gly residues" evidence="14">
    <location>
        <begin position="696"/>
        <end position="706"/>
    </location>
</feature>
<dbReference type="GO" id="GO:0009507">
    <property type="term" value="C:chloroplast"/>
    <property type="evidence" value="ECO:0007669"/>
    <property type="project" value="UniProtKB-SubCell"/>
</dbReference>
<evidence type="ECO:0000313" key="15">
    <source>
        <dbReference type="EMBL" id="GLC57186.1"/>
    </source>
</evidence>
<evidence type="ECO:0000256" key="12">
    <source>
        <dbReference type="ARBA" id="ARBA00039024"/>
    </source>
</evidence>
<dbReference type="EMBL" id="BRXU01000018">
    <property type="protein sequence ID" value="GLC57186.1"/>
    <property type="molecule type" value="Genomic_DNA"/>
</dbReference>
<evidence type="ECO:0000256" key="1">
    <source>
        <dbReference type="ARBA" id="ARBA00004508"/>
    </source>
</evidence>
<keyword evidence="9" id="KW-1133">Transmembrane helix</keyword>
<evidence type="ECO:0000256" key="3">
    <source>
        <dbReference type="ARBA" id="ARBA00022528"/>
    </source>
</evidence>
<keyword evidence="10" id="KW-0472">Membrane</keyword>
<accession>A0A9W6BTF1</accession>
<keyword evidence="16" id="KW-1185">Reference proteome</keyword>
<comment type="caution">
    <text evidence="15">The sequence shown here is derived from an EMBL/GenBank/DDBJ whole genome shotgun (WGS) entry which is preliminary data.</text>
</comment>
<name>A0A9W6BTF1_9CHLO</name>
<reference evidence="15 16" key="1">
    <citation type="journal article" date="2023" name="Commun. Biol.">
        <title>Reorganization of the ancestral sex-determining regions during the evolution of trioecy in Pleodorina starrii.</title>
        <authorList>
            <person name="Takahashi K."/>
            <person name="Suzuki S."/>
            <person name="Kawai-Toyooka H."/>
            <person name="Yamamoto K."/>
            <person name="Hamaji T."/>
            <person name="Ootsuki R."/>
            <person name="Yamaguchi H."/>
            <person name="Kawachi M."/>
            <person name="Higashiyama T."/>
            <person name="Nozaki H."/>
        </authorList>
    </citation>
    <scope>NUCLEOTIDE SEQUENCE [LARGE SCALE GENOMIC DNA]</scope>
    <source>
        <strain evidence="15 16">NIES-4479</strain>
    </source>
</reference>
<evidence type="ECO:0000256" key="13">
    <source>
        <dbReference type="ARBA" id="ARBA00048889"/>
    </source>
</evidence>
<evidence type="ECO:0000256" key="5">
    <source>
        <dbReference type="ARBA" id="ARBA00022679"/>
    </source>
</evidence>
<evidence type="ECO:0000256" key="14">
    <source>
        <dbReference type="SAM" id="MobiDB-lite"/>
    </source>
</evidence>
<keyword evidence="3" id="KW-0150">Chloroplast</keyword>
<dbReference type="OrthoDB" id="563472at2759"/>
<evidence type="ECO:0000256" key="10">
    <source>
        <dbReference type="ARBA" id="ARBA00023136"/>
    </source>
</evidence>
<evidence type="ECO:0000256" key="9">
    <source>
        <dbReference type="ARBA" id="ARBA00022989"/>
    </source>
</evidence>
<proteinExistence type="inferred from homology"/>
<feature type="compositionally biased region" description="Gly residues" evidence="14">
    <location>
        <begin position="649"/>
        <end position="667"/>
    </location>
</feature>
<keyword evidence="5" id="KW-0808">Transferase</keyword>
<protein>
    <recommendedName>
        <fullName evidence="12">phytol kinase</fullName>
        <ecNumber evidence="12">2.7.1.182</ecNumber>
    </recommendedName>
</protein>
<evidence type="ECO:0000256" key="6">
    <source>
        <dbReference type="ARBA" id="ARBA00022692"/>
    </source>
</evidence>
<sequence>MPPRSRPQRRKDADVMDERMNRIHGLTARIARGGAGVTADELAVFVKEFYNVGIPLFMANLDDATAIDFFTLFSLALRQSNAESREKGSVHLCYRKLRKGISSYLSDLFAAALTDDDDLVRKALLVRLVLRTQAFSCYSILLRDTGRQLQQRPSHSTAEAAAELLSEVAELVGTLEHASMRTYMPGEDTGTTCVQKFAPLATELRSSALLDAWASCFLQLVASGECGSSEEAAVLLKLTQALEKLLRWSAYGATSLCAPGPGIMYLLSAHVVRAVAMLDGGTTYGMAADAPQVPVWNPDRGVVRSGNGGVLDARLLVHALQFWGHMLSTYTDAPAPAAAALPPYHRPATFDLCIRLLGAAVAAVTAPDAAAQQQQQSQQRRRMNRVLLQRESCGEVARFALARTEEALRELVGRRPAAVRPEDAERLRTFWTAHMRVLDAAMESLADEEVKPAAGVSAARAAVLARPELGTIFCGAWKGLSVWAISGMTPVAAGPPTRLGAEAAAILSAGVVARNERLMRLRYSSAKLLCGVEVWAEVLMFGPAAEVAALIATAGKYIRECLHAVKKYASDPPKRGSDDYCWYEIMINERIPEVLTAVASFLEGAMHWQRDGCAAGVLGAGMGDGIRDNLKHGDTSQSVRAAASDEGAVGSGSGGGSEAGNGRGGDAGSTATGGNAGEGRDAGDGSPGSSSASGGCRAGGGDGSDGPGCPAPGAPQLLDLTSFTIVRLLPALAATVQCLESPALESMATVCKSLRDVFGPYAAALRGCWVPLAAAALSVSEPGAVAAPSVAQWRALLLDEVDVVGLLGAAAKALSTRDRATEQEDAPACGEAFAETLRLACAAFSDAMRAAMAVGPQGHVAPCGGEGAEGAAVAAAVAPVPAGSCEVASGPSTAAASAGRFLSLPNITKLLGPSGDFPNARALAAVNALMDAGGAPVDSAVDACMAAVAAVLPPPDEVRRRMAAHCCANNACCNLAGPSELSLPRHRCGGACGGSPWWYCSRECQVAHWRAGHAAECKAVGARPGGSEGPAV</sequence>
<evidence type="ECO:0000256" key="2">
    <source>
        <dbReference type="ARBA" id="ARBA00010794"/>
    </source>
</evidence>
<comment type="catalytic activity">
    <reaction evidence="13">
        <text>phytol + CTP = phytyl phosphate + CDP + H(+)</text>
        <dbReference type="Rhea" id="RHEA:38055"/>
        <dbReference type="ChEBI" id="CHEBI:15378"/>
        <dbReference type="ChEBI" id="CHEBI:17327"/>
        <dbReference type="ChEBI" id="CHEBI:37563"/>
        <dbReference type="ChEBI" id="CHEBI:58069"/>
        <dbReference type="ChEBI" id="CHEBI:75483"/>
        <dbReference type="EC" id="2.7.1.182"/>
    </reaction>
</comment>
<evidence type="ECO:0000256" key="7">
    <source>
        <dbReference type="ARBA" id="ARBA00022777"/>
    </source>
</evidence>
<evidence type="ECO:0000256" key="4">
    <source>
        <dbReference type="ARBA" id="ARBA00022640"/>
    </source>
</evidence>
<evidence type="ECO:0000256" key="11">
    <source>
        <dbReference type="ARBA" id="ARBA00024015"/>
    </source>
</evidence>
<dbReference type="PANTHER" id="PTHR32523">
    <property type="entry name" value="PHYTOL KINASE 1, CHLOROPLASTIC"/>
    <property type="match status" value="1"/>
</dbReference>
<comment type="subcellular location">
    <subcellularLocation>
        <location evidence="1">Plastid</location>
        <location evidence="1">Chloroplast membrane</location>
        <topology evidence="1">Multi-pass membrane protein</topology>
    </subcellularLocation>
</comment>
<organism evidence="15 16">
    <name type="scientific">Pleodorina starrii</name>
    <dbReference type="NCBI Taxonomy" id="330485"/>
    <lineage>
        <taxon>Eukaryota</taxon>
        <taxon>Viridiplantae</taxon>
        <taxon>Chlorophyta</taxon>
        <taxon>core chlorophytes</taxon>
        <taxon>Chlorophyceae</taxon>
        <taxon>CS clade</taxon>
        <taxon>Chlamydomonadales</taxon>
        <taxon>Volvocaceae</taxon>
        <taxon>Pleodorina</taxon>
    </lineage>
</organism>
<keyword evidence="8" id="KW-0809">Transit peptide</keyword>
<dbReference type="EC" id="2.7.1.182" evidence="12"/>
<comment type="pathway">
    <text evidence="11">Cofactor biosynthesis; tocopherol biosynthesis.</text>
</comment>